<name>Q54U43_DICDI</name>
<dbReference type="GeneID" id="8622996"/>
<feature type="region of interest" description="Disordered" evidence="1">
    <location>
        <begin position="132"/>
        <end position="299"/>
    </location>
</feature>
<evidence type="ECO:0000259" key="2">
    <source>
        <dbReference type="Pfam" id="PF17921"/>
    </source>
</evidence>
<dbReference type="Gene3D" id="1.10.340.70">
    <property type="match status" value="1"/>
</dbReference>
<dbReference type="HOGENOM" id="CLU_931996_0_0_1"/>
<dbReference type="InterPro" id="IPR041588">
    <property type="entry name" value="Integrase_H2C2"/>
</dbReference>
<accession>Q54U43</accession>
<dbReference type="VEuPathDB" id="AmoebaDB:DDB_G0281287"/>
<keyword evidence="4" id="KW-1185">Reference proteome</keyword>
<feature type="compositionally biased region" description="Acidic residues" evidence="1">
    <location>
        <begin position="233"/>
        <end position="271"/>
    </location>
</feature>
<reference evidence="3 4" key="1">
    <citation type="journal article" date="2005" name="Nature">
        <title>The genome of the social amoeba Dictyostelium discoideum.</title>
        <authorList>
            <consortium name="The Dictyostelium discoideum Sequencing Consortium"/>
            <person name="Eichinger L."/>
            <person name="Pachebat J.A."/>
            <person name="Glockner G."/>
            <person name="Rajandream M.A."/>
            <person name="Sucgang R."/>
            <person name="Berriman M."/>
            <person name="Song J."/>
            <person name="Olsen R."/>
            <person name="Szafranski K."/>
            <person name="Xu Q."/>
            <person name="Tunggal B."/>
            <person name="Kummerfeld S."/>
            <person name="Madera M."/>
            <person name="Konfortov B.A."/>
            <person name="Rivero F."/>
            <person name="Bankier A.T."/>
            <person name="Lehmann R."/>
            <person name="Hamlin N."/>
            <person name="Davies R."/>
            <person name="Gaudet P."/>
            <person name="Fey P."/>
            <person name="Pilcher K."/>
            <person name="Chen G."/>
            <person name="Saunders D."/>
            <person name="Sodergren E."/>
            <person name="Davis P."/>
            <person name="Kerhornou A."/>
            <person name="Nie X."/>
            <person name="Hall N."/>
            <person name="Anjard C."/>
            <person name="Hemphill L."/>
            <person name="Bason N."/>
            <person name="Farbrother P."/>
            <person name="Desany B."/>
            <person name="Just E."/>
            <person name="Morio T."/>
            <person name="Rost R."/>
            <person name="Churcher C."/>
            <person name="Cooper J."/>
            <person name="Haydock S."/>
            <person name="van Driessche N."/>
            <person name="Cronin A."/>
            <person name="Goodhead I."/>
            <person name="Muzny D."/>
            <person name="Mourier T."/>
            <person name="Pain A."/>
            <person name="Lu M."/>
            <person name="Harper D."/>
            <person name="Lindsay R."/>
            <person name="Hauser H."/>
            <person name="James K."/>
            <person name="Quiles M."/>
            <person name="Madan Babu M."/>
            <person name="Saito T."/>
            <person name="Buchrieser C."/>
            <person name="Wardroper A."/>
            <person name="Felder M."/>
            <person name="Thangavelu M."/>
            <person name="Johnson D."/>
            <person name="Knights A."/>
            <person name="Loulseged H."/>
            <person name="Mungall K."/>
            <person name="Oliver K."/>
            <person name="Price C."/>
            <person name="Quail M.A."/>
            <person name="Urushihara H."/>
            <person name="Hernandez J."/>
            <person name="Rabbinowitsch E."/>
            <person name="Steffen D."/>
            <person name="Sanders M."/>
            <person name="Ma J."/>
            <person name="Kohara Y."/>
            <person name="Sharp S."/>
            <person name="Simmonds M."/>
            <person name="Spiegler S."/>
            <person name="Tivey A."/>
            <person name="Sugano S."/>
            <person name="White B."/>
            <person name="Walker D."/>
            <person name="Woodward J."/>
            <person name="Winckler T."/>
            <person name="Tanaka Y."/>
            <person name="Shaulsky G."/>
            <person name="Schleicher M."/>
            <person name="Weinstock G."/>
            <person name="Rosenthal A."/>
            <person name="Cox E.C."/>
            <person name="Chisholm R.L."/>
            <person name="Gibbs R."/>
            <person name="Loomis W.F."/>
            <person name="Platzer M."/>
            <person name="Kay R.R."/>
            <person name="Williams J."/>
            <person name="Dear P.H."/>
            <person name="Noegel A.A."/>
            <person name="Barrell B."/>
            <person name="Kuspa A."/>
        </authorList>
    </citation>
    <scope>NUCLEOTIDE SEQUENCE [LARGE SCALE GENOMIC DNA]</scope>
    <source>
        <strain evidence="3 4">AX4</strain>
    </source>
</reference>
<gene>
    <name evidence="3" type="ORF">DDB_G0281287</name>
</gene>
<dbReference type="RefSeq" id="XP_640933.1">
    <property type="nucleotide sequence ID" value="XM_635841.1"/>
</dbReference>
<dbReference type="KEGG" id="ddi:DDB_G0281287"/>
<dbReference type="SMR" id="Q54U43"/>
<dbReference type="AlphaFoldDB" id="Q54U43"/>
<proteinExistence type="predicted"/>
<dbReference type="InParanoid" id="Q54U43"/>
<feature type="compositionally biased region" description="Low complexity" evidence="1">
    <location>
        <begin position="207"/>
        <end position="219"/>
    </location>
</feature>
<evidence type="ECO:0000313" key="3">
    <source>
        <dbReference type="EMBL" id="EAL66940.1"/>
    </source>
</evidence>
<evidence type="ECO:0000256" key="1">
    <source>
        <dbReference type="SAM" id="MobiDB-lite"/>
    </source>
</evidence>
<evidence type="ECO:0000313" key="4">
    <source>
        <dbReference type="Proteomes" id="UP000002195"/>
    </source>
</evidence>
<sequence>MEDELYNEIIMVLKDSTILGFGANDEKKYRGIRKFYTFRETSDGKITLIKNVIDKLRIVPRRRELPAIFNKYHDESSHASKHVLMRETMIGYFWPTKTVDIDAYVNNCVYCNEFKKRFGKAPSKRDRSIVLEETKGIIVPKRPNKRKSKEPASSKTKTTKTKSSKKTEEGPWGSILEKKKKDNDSGDSGIDSEDDNDNSNDNDDSDNSSSNSNKNNQSSRGTKRLKSSKNHEDNDDDDDDDDNNDEDDDDEDYNDDDDDDYKVEENEENEEENFKPKRLGGSRRQSAISSISDDDSEIL</sequence>
<dbReference type="Proteomes" id="UP000002195">
    <property type="component" value="Unassembled WGS sequence"/>
</dbReference>
<dbReference type="OMA" id="KNHEDND"/>
<protein>
    <recommendedName>
        <fullName evidence="2">Integrase zinc-binding domain-containing protein</fullName>
    </recommendedName>
</protein>
<comment type="caution">
    <text evidence="3">The sequence shown here is derived from an EMBL/GenBank/DDBJ whole genome shotgun (WGS) entry which is preliminary data.</text>
</comment>
<dbReference type="Pfam" id="PF17921">
    <property type="entry name" value="Integrase_H2C2"/>
    <property type="match status" value="1"/>
</dbReference>
<feature type="compositionally biased region" description="Acidic residues" evidence="1">
    <location>
        <begin position="190"/>
        <end position="206"/>
    </location>
</feature>
<feature type="domain" description="Integrase zinc-binding" evidence="2">
    <location>
        <begin position="65"/>
        <end position="117"/>
    </location>
</feature>
<dbReference type="PaxDb" id="44689-DDB0204132"/>
<dbReference type="EMBL" id="AAFI02000040">
    <property type="protein sequence ID" value="EAL66940.1"/>
    <property type="molecule type" value="Genomic_DNA"/>
</dbReference>
<organism evidence="3 4">
    <name type="scientific">Dictyostelium discoideum</name>
    <name type="common">Social amoeba</name>
    <dbReference type="NCBI Taxonomy" id="44689"/>
    <lineage>
        <taxon>Eukaryota</taxon>
        <taxon>Amoebozoa</taxon>
        <taxon>Evosea</taxon>
        <taxon>Eumycetozoa</taxon>
        <taxon>Dictyostelia</taxon>
        <taxon>Dictyosteliales</taxon>
        <taxon>Dictyosteliaceae</taxon>
        <taxon>Dictyostelium</taxon>
    </lineage>
</organism>
<dbReference type="dictyBase" id="DDB_G0281287"/>